<dbReference type="Gene3D" id="3.30.1460.30">
    <property type="entry name" value="YgaC/TfoX-N like chaperone"/>
    <property type="match status" value="1"/>
</dbReference>
<dbReference type="EMBL" id="CP003639">
    <property type="protein sequence ID" value="AFM40661.1"/>
    <property type="molecule type" value="Genomic_DNA"/>
</dbReference>
<dbReference type="AlphaFoldDB" id="I4D4D7"/>
<reference evidence="2 3" key="1">
    <citation type="journal article" date="2012" name="J. Bacteriol.">
        <title>Complete genome sequences of Desulfosporosinus orientis DSM765T, Desulfosporosinus youngiae DSM17734T, Desulfosporosinus meridiei DSM13257T, and Desulfosporosinus acidiphilus DSM22704T.</title>
        <authorList>
            <person name="Pester M."/>
            <person name="Brambilla E."/>
            <person name="Alazard D."/>
            <person name="Rattei T."/>
            <person name="Weinmaier T."/>
            <person name="Han J."/>
            <person name="Lucas S."/>
            <person name="Lapidus A."/>
            <person name="Cheng J.F."/>
            <person name="Goodwin L."/>
            <person name="Pitluck S."/>
            <person name="Peters L."/>
            <person name="Ovchinnikova G."/>
            <person name="Teshima H."/>
            <person name="Detter J.C."/>
            <person name="Han C.S."/>
            <person name="Tapia R."/>
            <person name="Land M.L."/>
            <person name="Hauser L."/>
            <person name="Kyrpides N.C."/>
            <person name="Ivanova N.N."/>
            <person name="Pagani I."/>
            <person name="Huntmann M."/>
            <person name="Wei C.L."/>
            <person name="Davenport K.W."/>
            <person name="Daligault H."/>
            <person name="Chain P.S."/>
            <person name="Chen A."/>
            <person name="Mavromatis K."/>
            <person name="Markowitz V."/>
            <person name="Szeto E."/>
            <person name="Mikhailova N."/>
            <person name="Pati A."/>
            <person name="Wagner M."/>
            <person name="Woyke T."/>
            <person name="Ollivier B."/>
            <person name="Klenk H.P."/>
            <person name="Spring S."/>
            <person name="Loy A."/>
        </authorList>
    </citation>
    <scope>NUCLEOTIDE SEQUENCE [LARGE SCALE GENOMIC DNA]</scope>
    <source>
        <strain evidence="3">DSM 22704 / JCM 16185 / SJ4</strain>
    </source>
</reference>
<dbReference type="STRING" id="646529.Desaci_1667"/>
<proteinExistence type="predicted"/>
<dbReference type="PANTHER" id="PTHR36121">
    <property type="entry name" value="PROTEIN SXY"/>
    <property type="match status" value="1"/>
</dbReference>
<dbReference type="Proteomes" id="UP000002892">
    <property type="component" value="Chromosome"/>
</dbReference>
<evidence type="ECO:0000313" key="2">
    <source>
        <dbReference type="EMBL" id="AFM40661.1"/>
    </source>
</evidence>
<organism evidence="2 3">
    <name type="scientific">Desulfosporosinus acidiphilus (strain DSM 22704 / JCM 16185 / SJ4)</name>
    <dbReference type="NCBI Taxonomy" id="646529"/>
    <lineage>
        <taxon>Bacteria</taxon>
        <taxon>Bacillati</taxon>
        <taxon>Bacillota</taxon>
        <taxon>Clostridia</taxon>
        <taxon>Eubacteriales</taxon>
        <taxon>Desulfitobacteriaceae</taxon>
        <taxon>Desulfosporosinus</taxon>
    </lineage>
</organism>
<dbReference type="KEGG" id="dai:Desaci_1667"/>
<evidence type="ECO:0000259" key="1">
    <source>
        <dbReference type="Pfam" id="PF04993"/>
    </source>
</evidence>
<dbReference type="HOGENOM" id="CLU_125849_1_1_9"/>
<gene>
    <name evidence="2" type="ordered locus">Desaci_1667</name>
</gene>
<dbReference type="eggNOG" id="COG3070">
    <property type="taxonomic scope" value="Bacteria"/>
</dbReference>
<dbReference type="OrthoDB" id="9803291at2"/>
<dbReference type="InterPro" id="IPR047525">
    <property type="entry name" value="TfoX-like"/>
</dbReference>
<protein>
    <submittedName>
        <fullName evidence="2">Regulator of competence-specific genes</fullName>
    </submittedName>
</protein>
<accession>I4D4D7</accession>
<sequence length="120" mass="13803">MAVSESFKKYVVDQLGKLGYVTVKKMFGGVSIYYEGLIFGILANDVLYFKVDDSNKTDYVMAGMQPFKPFDDKPTVMPYYEVPVDILENRERLAEWAIKALFASRNNLSKPKKRKRTLES</sequence>
<dbReference type="RefSeq" id="WP_014826667.1">
    <property type="nucleotide sequence ID" value="NC_018068.1"/>
</dbReference>
<feature type="domain" description="TfoX N-terminal" evidence="1">
    <location>
        <begin position="13"/>
        <end position="101"/>
    </location>
</feature>
<dbReference type="SUPFAM" id="SSF159894">
    <property type="entry name" value="YgaC/TfoX-N like"/>
    <property type="match status" value="1"/>
</dbReference>
<evidence type="ECO:0000313" key="3">
    <source>
        <dbReference type="Proteomes" id="UP000002892"/>
    </source>
</evidence>
<keyword evidence="3" id="KW-1185">Reference proteome</keyword>
<dbReference type="Pfam" id="PF04993">
    <property type="entry name" value="TfoX_N"/>
    <property type="match status" value="1"/>
</dbReference>
<dbReference type="PANTHER" id="PTHR36121:SF1">
    <property type="entry name" value="PROTEIN SXY"/>
    <property type="match status" value="1"/>
</dbReference>
<name>I4D4D7_DESAJ</name>
<dbReference type="InterPro" id="IPR007076">
    <property type="entry name" value="TfoX_N"/>
</dbReference>